<evidence type="ECO:0000256" key="9">
    <source>
        <dbReference type="ARBA" id="ARBA00023242"/>
    </source>
</evidence>
<keyword evidence="9" id="KW-0539">Nucleus</keyword>
<evidence type="ECO:0000313" key="12">
    <source>
        <dbReference type="EMBL" id="CAL1538073.1"/>
    </source>
</evidence>
<proteinExistence type="inferred from homology"/>
<dbReference type="GO" id="GO:0006281">
    <property type="term" value="P:DNA repair"/>
    <property type="evidence" value="ECO:0007669"/>
    <property type="project" value="UniProtKB-KW"/>
</dbReference>
<evidence type="ECO:0000313" key="13">
    <source>
        <dbReference type="Proteomes" id="UP001497497"/>
    </source>
</evidence>
<gene>
    <name evidence="12" type="ORF">GSLYS_00011894001</name>
</gene>
<feature type="non-terminal residue" evidence="12">
    <location>
        <position position="1"/>
    </location>
</feature>
<sequence length="497" mass="56245">VFFVIERSLHFCSLGWDLSLQTSPEICISIMSVSEIPGKHIALSVFVLKNCREFKLFPNERTTLLSQADDLQILQYCLASYNKKMGNDFEAISKDVLDLLEVIKQSTIHTIEQEILKFQCEYDQEKNDKKGSPLNTEEENAISKDDQINSVSEYKNLSTDNILTPDFRTSVLNLYSEYKQSSNHCSILDAYVNFIKSLTNKSSELHLTFKTCDDIHQLKPDIEDYFTLQTKVIQVLKRINKAEISHHDSKSNAIAPHDLSPCIGQLTPTTPRIQKSNDVNSTLNCGTPKTPCSQSHKTALQKLLVHDIFRSYLHLLVNSRSQLALARVFNIPDRGLDHLAFTHLKHEASDFGLSMYQTLSSYMVRMQLGGSGYAPKSDSPLLVYVKGLGLLLELTQKLQTVIEEEPKLRAACRRVVNIIKINLIRCSSGKFPRQLVEPVSESIYESLEEIINEVEDSLKKSPEKTTNRGSTLLGLLCVQVIHYFLDRSSLSPTELDL</sequence>
<dbReference type="GO" id="GO:0003677">
    <property type="term" value="F:DNA binding"/>
    <property type="evidence" value="ECO:0007669"/>
    <property type="project" value="UniProtKB-KW"/>
</dbReference>
<dbReference type="GO" id="GO:0005737">
    <property type="term" value="C:cytoplasm"/>
    <property type="evidence" value="ECO:0007669"/>
    <property type="project" value="UniProtKB-SubCell"/>
</dbReference>
<comment type="similarity">
    <text evidence="3">Belongs to the PARI family.</text>
</comment>
<dbReference type="Proteomes" id="UP001497497">
    <property type="component" value="Unassembled WGS sequence"/>
</dbReference>
<keyword evidence="5" id="KW-0963">Cytoplasm</keyword>
<dbReference type="GO" id="GO:0000785">
    <property type="term" value="C:chromatin"/>
    <property type="evidence" value="ECO:0007669"/>
    <property type="project" value="TreeGrafter"/>
</dbReference>
<dbReference type="AlphaFoldDB" id="A0AAV2HV36"/>
<keyword evidence="8" id="KW-0234">DNA repair</keyword>
<comment type="caution">
    <text evidence="12">The sequence shown here is derived from an EMBL/GenBank/DDBJ whole genome shotgun (WGS) entry which is preliminary data.</text>
</comment>
<keyword evidence="13" id="KW-1185">Reference proteome</keyword>
<dbReference type="GO" id="GO:0005634">
    <property type="term" value="C:nucleus"/>
    <property type="evidence" value="ECO:0007669"/>
    <property type="project" value="UniProtKB-SubCell"/>
</dbReference>
<evidence type="ECO:0000256" key="4">
    <source>
        <dbReference type="ARBA" id="ARBA00014320"/>
    </source>
</evidence>
<evidence type="ECO:0000256" key="5">
    <source>
        <dbReference type="ARBA" id="ARBA00022490"/>
    </source>
</evidence>
<name>A0AAV2HV36_LYMST</name>
<keyword evidence="7" id="KW-0238">DNA-binding</keyword>
<evidence type="ECO:0000256" key="11">
    <source>
        <dbReference type="ARBA" id="ARBA00032731"/>
    </source>
</evidence>
<evidence type="ECO:0000256" key="6">
    <source>
        <dbReference type="ARBA" id="ARBA00022763"/>
    </source>
</evidence>
<dbReference type="PANTHER" id="PTHR32121">
    <property type="entry name" value="PCNA-INTERACTING PARTNER"/>
    <property type="match status" value="1"/>
</dbReference>
<comment type="subcellular location">
    <subcellularLocation>
        <location evidence="2">Cytoplasm</location>
    </subcellularLocation>
    <subcellularLocation>
        <location evidence="1">Nucleus</location>
    </subcellularLocation>
</comment>
<evidence type="ECO:0000256" key="2">
    <source>
        <dbReference type="ARBA" id="ARBA00004496"/>
    </source>
</evidence>
<dbReference type="EMBL" id="CAXITT010000283">
    <property type="protein sequence ID" value="CAL1538073.1"/>
    <property type="molecule type" value="Genomic_DNA"/>
</dbReference>
<evidence type="ECO:0000256" key="8">
    <source>
        <dbReference type="ARBA" id="ARBA00023204"/>
    </source>
</evidence>
<protein>
    <recommendedName>
        <fullName evidence="4">PCNA-interacting partner</fullName>
    </recommendedName>
    <alternativeName>
        <fullName evidence="10">PARP-1 binding protein</fullName>
    </alternativeName>
    <alternativeName>
        <fullName evidence="11">PARP1-binding protein</fullName>
    </alternativeName>
</protein>
<dbReference type="GO" id="GO:2000042">
    <property type="term" value="P:negative regulation of double-strand break repair via homologous recombination"/>
    <property type="evidence" value="ECO:0007669"/>
    <property type="project" value="InterPro"/>
</dbReference>
<dbReference type="PANTHER" id="PTHR32121:SF0">
    <property type="entry name" value="PCNA-INTERACTING PARTNER"/>
    <property type="match status" value="1"/>
</dbReference>
<organism evidence="12 13">
    <name type="scientific">Lymnaea stagnalis</name>
    <name type="common">Great pond snail</name>
    <name type="synonym">Helix stagnalis</name>
    <dbReference type="NCBI Taxonomy" id="6523"/>
    <lineage>
        <taxon>Eukaryota</taxon>
        <taxon>Metazoa</taxon>
        <taxon>Spiralia</taxon>
        <taxon>Lophotrochozoa</taxon>
        <taxon>Mollusca</taxon>
        <taxon>Gastropoda</taxon>
        <taxon>Heterobranchia</taxon>
        <taxon>Euthyneura</taxon>
        <taxon>Panpulmonata</taxon>
        <taxon>Hygrophila</taxon>
        <taxon>Lymnaeoidea</taxon>
        <taxon>Lymnaeidae</taxon>
        <taxon>Lymnaea</taxon>
    </lineage>
</organism>
<keyword evidence="6" id="KW-0227">DNA damage</keyword>
<accession>A0AAV2HV36</accession>
<evidence type="ECO:0000256" key="1">
    <source>
        <dbReference type="ARBA" id="ARBA00004123"/>
    </source>
</evidence>
<dbReference type="Gene3D" id="1.10.486.10">
    <property type="entry name" value="PCRA, domain 4"/>
    <property type="match status" value="1"/>
</dbReference>
<feature type="non-terminal residue" evidence="12">
    <location>
        <position position="497"/>
    </location>
</feature>
<evidence type="ECO:0000256" key="3">
    <source>
        <dbReference type="ARBA" id="ARBA00009135"/>
    </source>
</evidence>
<evidence type="ECO:0000256" key="10">
    <source>
        <dbReference type="ARBA" id="ARBA00031632"/>
    </source>
</evidence>
<evidence type="ECO:0000256" key="7">
    <source>
        <dbReference type="ARBA" id="ARBA00023125"/>
    </source>
</evidence>
<dbReference type="InterPro" id="IPR038932">
    <property type="entry name" value="PARPBP"/>
</dbReference>
<reference evidence="12 13" key="1">
    <citation type="submission" date="2024-04" db="EMBL/GenBank/DDBJ databases">
        <authorList>
            <consortium name="Genoscope - CEA"/>
            <person name="William W."/>
        </authorList>
    </citation>
    <scope>NUCLEOTIDE SEQUENCE [LARGE SCALE GENOMIC DNA]</scope>
</reference>